<accession>A0A9X4MBM6</accession>
<sequence>MTIEDALNIVDSVLENKSLSTIQEAIFRQTWDGKTYSEIAEIAGYDAAYIRDVGYKLWQLLSEAFGDRVTKNNLQVVLRRYSNRSLNASPVASVNYPSLINSHIVSAIPSSVNLPISTESFSQEISNGASKLLQLLARVLTEPIGDRPINHHWQQLHDSNTDSSLKLTITVNLSMAD</sequence>
<gene>
    <name evidence="2" type="ORF">FEV09_23690</name>
</gene>
<proteinExistence type="predicted"/>
<dbReference type="EMBL" id="VBTY01000411">
    <property type="protein sequence ID" value="MDG3497528.1"/>
    <property type="molecule type" value="Genomic_DNA"/>
</dbReference>
<protein>
    <recommendedName>
        <fullName evidence="1">vWA-MoxR associated protein N-terminal HTH domain-containing protein</fullName>
    </recommendedName>
</protein>
<comment type="caution">
    <text evidence="2">The sequence shown here is derived from an EMBL/GenBank/DDBJ whole genome shotgun (WGS) entry which is preliminary data.</text>
</comment>
<reference evidence="2" key="1">
    <citation type="submission" date="2019-05" db="EMBL/GenBank/DDBJ databases">
        <title>Whole genome sequencing of Pseudanabaena catenata USMAC16.</title>
        <authorList>
            <person name="Khan Z."/>
            <person name="Omar W.M."/>
            <person name="Convey P."/>
            <person name="Merican F."/>
            <person name="Najimudin N."/>
        </authorList>
    </citation>
    <scope>NUCLEOTIDE SEQUENCE</scope>
    <source>
        <strain evidence="2">USMAC16</strain>
    </source>
</reference>
<evidence type="ECO:0000313" key="2">
    <source>
        <dbReference type="EMBL" id="MDG3497528.1"/>
    </source>
</evidence>
<evidence type="ECO:0000259" key="1">
    <source>
        <dbReference type="Pfam" id="PF26355"/>
    </source>
</evidence>
<name>A0A9X4MBM6_9CYAN</name>
<feature type="domain" description="vWA-MoxR associated protein N-terminal HTH" evidence="1">
    <location>
        <begin position="1"/>
        <end position="81"/>
    </location>
</feature>
<dbReference type="InterPro" id="IPR058651">
    <property type="entry name" value="HTH_VMAP-M9"/>
</dbReference>
<dbReference type="Pfam" id="PF26355">
    <property type="entry name" value="HTH_VMAP-M9"/>
    <property type="match status" value="1"/>
</dbReference>
<dbReference type="Proteomes" id="UP001152872">
    <property type="component" value="Unassembled WGS sequence"/>
</dbReference>
<keyword evidence="3" id="KW-1185">Reference proteome</keyword>
<dbReference type="AlphaFoldDB" id="A0A9X4MBM6"/>
<organism evidence="2 3">
    <name type="scientific">Pseudanabaena catenata USMAC16</name>
    <dbReference type="NCBI Taxonomy" id="1855837"/>
    <lineage>
        <taxon>Bacteria</taxon>
        <taxon>Bacillati</taxon>
        <taxon>Cyanobacteriota</taxon>
        <taxon>Cyanophyceae</taxon>
        <taxon>Pseudanabaenales</taxon>
        <taxon>Pseudanabaenaceae</taxon>
        <taxon>Pseudanabaena</taxon>
    </lineage>
</organism>
<evidence type="ECO:0000313" key="3">
    <source>
        <dbReference type="Proteomes" id="UP001152872"/>
    </source>
</evidence>
<dbReference type="RefSeq" id="WP_009629774.1">
    <property type="nucleotide sequence ID" value="NZ_VBTY01000411.1"/>
</dbReference>